<name>A0A3Q9R042_9BACI</name>
<proteinExistence type="predicted"/>
<feature type="signal peptide" evidence="1">
    <location>
        <begin position="1"/>
        <end position="21"/>
    </location>
</feature>
<dbReference type="STRING" id="1193713.GCA_001636315_00430"/>
<gene>
    <name evidence="2" type="ORF">CHR53_17980</name>
</gene>
<keyword evidence="2" id="KW-0449">Lipoprotein</keyword>
<dbReference type="AlphaFoldDB" id="A0A3Q9R042"/>
<dbReference type="Pfam" id="PF09580">
    <property type="entry name" value="Spore_YhcN_YlaJ"/>
    <property type="match status" value="1"/>
</dbReference>
<feature type="chain" id="PRO_5018661392" evidence="1">
    <location>
        <begin position="22"/>
        <end position="192"/>
    </location>
</feature>
<evidence type="ECO:0000256" key="1">
    <source>
        <dbReference type="SAM" id="SignalP"/>
    </source>
</evidence>
<organism evidence="2 3">
    <name type="scientific">Neobacillus mesonae</name>
    <dbReference type="NCBI Taxonomy" id="1193713"/>
    <lineage>
        <taxon>Bacteria</taxon>
        <taxon>Bacillati</taxon>
        <taxon>Bacillota</taxon>
        <taxon>Bacilli</taxon>
        <taxon>Bacillales</taxon>
        <taxon>Bacillaceae</taxon>
        <taxon>Neobacillus</taxon>
    </lineage>
</organism>
<dbReference type="NCBIfam" id="TIGR02898">
    <property type="entry name" value="spore_YhcN_YlaJ"/>
    <property type="match status" value="1"/>
</dbReference>
<dbReference type="InterPro" id="IPR019076">
    <property type="entry name" value="Spore_lipoprot_YhcN/YlaJ-like"/>
</dbReference>
<dbReference type="RefSeq" id="WP_066384448.1">
    <property type="nucleotide sequence ID" value="NZ_CP022572.1"/>
</dbReference>
<sequence length="192" mass="21753">MKKRVFLTTALIFSLYLTGCARNNVNDDVAYRNANEPTRVNYNTPNHGGPALTGVDVSDNRLDYNANRRDNDLLDVRNDNRSKMRVADDAARKVADLPDVDRANVIVTENNAYVAAKLDRSARNGLTSNIENQISRAVKSVDRDIDRVYVSVNPDFYDRFNNYAGDIRNGRPVSGFFDEFTKTIRRVFPDAR</sequence>
<dbReference type="InterPro" id="IPR014247">
    <property type="entry name" value="Spore_lipoprot_YhcN/YlaJ"/>
</dbReference>
<dbReference type="EMBL" id="CP022572">
    <property type="protein sequence ID" value="AZU62989.1"/>
    <property type="molecule type" value="Genomic_DNA"/>
</dbReference>
<evidence type="ECO:0000313" key="2">
    <source>
        <dbReference type="EMBL" id="AZU62989.1"/>
    </source>
</evidence>
<evidence type="ECO:0000313" key="3">
    <source>
        <dbReference type="Proteomes" id="UP000282892"/>
    </source>
</evidence>
<keyword evidence="3" id="KW-1185">Reference proteome</keyword>
<dbReference type="Proteomes" id="UP000282892">
    <property type="component" value="Chromosome"/>
</dbReference>
<keyword evidence="1" id="KW-0732">Signal</keyword>
<dbReference type="KEGG" id="nmk:CHR53_17980"/>
<protein>
    <submittedName>
        <fullName evidence="2">YhcN/YlaJ family sporulation lipoprotein</fullName>
    </submittedName>
</protein>
<reference evidence="2 3" key="1">
    <citation type="submission" date="2017-07" db="EMBL/GenBank/DDBJ databases">
        <title>The complete genome sequence of Bacillus mesonae strain H20-5, an efficient strain improving plant abiotic stress resistance.</title>
        <authorList>
            <person name="Kim S.Y."/>
            <person name="Song H."/>
            <person name="Sang M.K."/>
            <person name="Weon H.-Y."/>
            <person name="Song J."/>
        </authorList>
    </citation>
    <scope>NUCLEOTIDE SEQUENCE [LARGE SCALE GENOMIC DNA]</scope>
    <source>
        <strain evidence="2 3">H20-5</strain>
    </source>
</reference>
<dbReference type="GO" id="GO:0030435">
    <property type="term" value="P:sporulation resulting in formation of a cellular spore"/>
    <property type="evidence" value="ECO:0007669"/>
    <property type="project" value="InterPro"/>
</dbReference>
<accession>A0A3Q9R042</accession>
<dbReference type="OrthoDB" id="1707228at2"/>